<dbReference type="Pfam" id="PF01095">
    <property type="entry name" value="Pectinesterase"/>
    <property type="match status" value="2"/>
</dbReference>
<protein>
    <recommendedName>
        <fullName evidence="7">Pectinesterase catalytic domain-containing protein</fullName>
    </recommendedName>
</protein>
<feature type="domain" description="Pectinesterase catalytic" evidence="7">
    <location>
        <begin position="82"/>
        <end position="161"/>
    </location>
</feature>
<evidence type="ECO:0000256" key="5">
    <source>
        <dbReference type="ARBA" id="ARBA00047928"/>
    </source>
</evidence>
<dbReference type="InterPro" id="IPR012334">
    <property type="entry name" value="Pectin_lyas_fold"/>
</dbReference>
<keyword evidence="3" id="KW-0063">Aspartyl esterase</keyword>
<keyword evidence="6" id="KW-1133">Transmembrane helix</keyword>
<gene>
    <name evidence="8" type="ORF">H5410_044105</name>
</gene>
<evidence type="ECO:0000259" key="7">
    <source>
        <dbReference type="Pfam" id="PF01095"/>
    </source>
</evidence>
<evidence type="ECO:0000256" key="2">
    <source>
        <dbReference type="ARBA" id="ARBA00022801"/>
    </source>
</evidence>
<accession>A0A9J5Y162</accession>
<name>A0A9J5Y162_SOLCO</name>
<evidence type="ECO:0000256" key="6">
    <source>
        <dbReference type="SAM" id="Phobius"/>
    </source>
</evidence>
<dbReference type="GO" id="GO:0030599">
    <property type="term" value="F:pectinesterase activity"/>
    <property type="evidence" value="ECO:0007669"/>
    <property type="project" value="UniProtKB-EC"/>
</dbReference>
<comment type="caution">
    <text evidence="8">The sequence shown here is derived from an EMBL/GenBank/DDBJ whole genome shotgun (WGS) entry which is preliminary data.</text>
</comment>
<dbReference type="InterPro" id="IPR011050">
    <property type="entry name" value="Pectin_lyase_fold/virulence"/>
</dbReference>
<organism evidence="8 9">
    <name type="scientific">Solanum commersonii</name>
    <name type="common">Commerson's wild potato</name>
    <name type="synonym">Commerson's nightshade</name>
    <dbReference type="NCBI Taxonomy" id="4109"/>
    <lineage>
        <taxon>Eukaryota</taxon>
        <taxon>Viridiplantae</taxon>
        <taxon>Streptophyta</taxon>
        <taxon>Embryophyta</taxon>
        <taxon>Tracheophyta</taxon>
        <taxon>Spermatophyta</taxon>
        <taxon>Magnoliopsida</taxon>
        <taxon>eudicotyledons</taxon>
        <taxon>Gunneridae</taxon>
        <taxon>Pentapetalae</taxon>
        <taxon>asterids</taxon>
        <taxon>lamiids</taxon>
        <taxon>Solanales</taxon>
        <taxon>Solanaceae</taxon>
        <taxon>Solanoideae</taxon>
        <taxon>Solaneae</taxon>
        <taxon>Solanum</taxon>
    </lineage>
</organism>
<dbReference type="EMBL" id="JACXVP010000008">
    <property type="protein sequence ID" value="KAG5593591.1"/>
    <property type="molecule type" value="Genomic_DNA"/>
</dbReference>
<keyword evidence="2" id="KW-0378">Hydrolase</keyword>
<dbReference type="Proteomes" id="UP000824120">
    <property type="component" value="Chromosome 8"/>
</dbReference>
<proteinExistence type="predicted"/>
<dbReference type="OrthoDB" id="2019149at2759"/>
<feature type="transmembrane region" description="Helical" evidence="6">
    <location>
        <begin position="62"/>
        <end position="83"/>
    </location>
</feature>
<reference evidence="8 9" key="1">
    <citation type="submission" date="2020-09" db="EMBL/GenBank/DDBJ databases">
        <title>De no assembly of potato wild relative species, Solanum commersonii.</title>
        <authorList>
            <person name="Cho K."/>
        </authorList>
    </citation>
    <scope>NUCLEOTIDE SEQUENCE [LARGE SCALE GENOMIC DNA]</scope>
    <source>
        <strain evidence="8">LZ3.2</strain>
        <tissue evidence="8">Leaf</tissue>
    </source>
</reference>
<sequence length="162" mass="18884">MDALFACPNNSTSQYYIQIKQRIYEEYVQIDSWKTNIVFIGEGMDKTIISGNKSYGGGIGTYYTATVVYVVYISIIDLTIDLYRPWGKFSRIVIMQSYIDMFVNPRGWIEFETMPRVQPYYLEYQNKGVGADLKRRVKWTSTTNDPRIVSNFTVRNFINGNK</sequence>
<keyword evidence="6" id="KW-0812">Transmembrane</keyword>
<dbReference type="AlphaFoldDB" id="A0A9J5Y162"/>
<keyword evidence="4" id="KW-0961">Cell wall biogenesis/degradation</keyword>
<evidence type="ECO:0000256" key="4">
    <source>
        <dbReference type="ARBA" id="ARBA00023316"/>
    </source>
</evidence>
<comment type="catalytic activity">
    <reaction evidence="5">
        <text>[(1-&gt;4)-alpha-D-galacturonosyl methyl ester](n) + n H2O = [(1-&gt;4)-alpha-D-galacturonosyl](n) + n methanol + n H(+)</text>
        <dbReference type="Rhea" id="RHEA:22380"/>
        <dbReference type="Rhea" id="RHEA-COMP:14570"/>
        <dbReference type="Rhea" id="RHEA-COMP:14573"/>
        <dbReference type="ChEBI" id="CHEBI:15377"/>
        <dbReference type="ChEBI" id="CHEBI:15378"/>
        <dbReference type="ChEBI" id="CHEBI:17790"/>
        <dbReference type="ChEBI" id="CHEBI:140522"/>
        <dbReference type="ChEBI" id="CHEBI:140523"/>
        <dbReference type="EC" id="3.1.1.11"/>
    </reaction>
</comment>
<dbReference type="Gene3D" id="2.160.20.10">
    <property type="entry name" value="Single-stranded right-handed beta-helix, Pectin lyase-like"/>
    <property type="match status" value="2"/>
</dbReference>
<dbReference type="GO" id="GO:0042545">
    <property type="term" value="P:cell wall modification"/>
    <property type="evidence" value="ECO:0007669"/>
    <property type="project" value="InterPro"/>
</dbReference>
<keyword evidence="9" id="KW-1185">Reference proteome</keyword>
<evidence type="ECO:0000313" key="9">
    <source>
        <dbReference type="Proteomes" id="UP000824120"/>
    </source>
</evidence>
<dbReference type="PANTHER" id="PTHR31707">
    <property type="entry name" value="PECTINESTERASE"/>
    <property type="match status" value="1"/>
</dbReference>
<comment type="pathway">
    <text evidence="1">Glycan metabolism; pectin degradation; 2-dehydro-3-deoxy-D-gluconate from pectin: step 1/5.</text>
</comment>
<evidence type="ECO:0000313" key="8">
    <source>
        <dbReference type="EMBL" id="KAG5593591.1"/>
    </source>
</evidence>
<dbReference type="InterPro" id="IPR000070">
    <property type="entry name" value="Pectinesterase_cat"/>
</dbReference>
<dbReference type="SUPFAM" id="SSF51126">
    <property type="entry name" value="Pectin lyase-like"/>
    <property type="match status" value="1"/>
</dbReference>
<keyword evidence="6" id="KW-0472">Membrane</keyword>
<feature type="domain" description="Pectinesterase catalytic" evidence="7">
    <location>
        <begin position="2"/>
        <end position="70"/>
    </location>
</feature>
<evidence type="ECO:0000256" key="3">
    <source>
        <dbReference type="ARBA" id="ARBA00023085"/>
    </source>
</evidence>
<evidence type="ECO:0000256" key="1">
    <source>
        <dbReference type="ARBA" id="ARBA00005184"/>
    </source>
</evidence>